<evidence type="ECO:0000256" key="4">
    <source>
        <dbReference type="SAM" id="MobiDB-lite"/>
    </source>
</evidence>
<evidence type="ECO:0000313" key="7">
    <source>
        <dbReference type="Proteomes" id="UP000830671"/>
    </source>
</evidence>
<evidence type="ECO:0000256" key="3">
    <source>
        <dbReference type="PROSITE-ProRule" id="PRU01161"/>
    </source>
</evidence>
<dbReference type="EMBL" id="CP019477">
    <property type="protein sequence ID" value="UQC84672.1"/>
    <property type="molecule type" value="Genomic_DNA"/>
</dbReference>
<feature type="compositionally biased region" description="Basic and acidic residues" evidence="4">
    <location>
        <begin position="2145"/>
        <end position="2155"/>
    </location>
</feature>
<dbReference type="GeneID" id="73344154"/>
<feature type="region of interest" description="Disordered" evidence="4">
    <location>
        <begin position="404"/>
        <end position="425"/>
    </location>
</feature>
<evidence type="ECO:0000259" key="5">
    <source>
        <dbReference type="PROSITE" id="PS51635"/>
    </source>
</evidence>
<reference evidence="6" key="1">
    <citation type="journal article" date="2021" name="Mol. Plant Microbe Interact.">
        <title>Complete Genome Sequence of the Plant-Pathogenic Fungus Colletotrichum lupini.</title>
        <authorList>
            <person name="Baroncelli R."/>
            <person name="Pensec F."/>
            <person name="Da Lio D."/>
            <person name="Boufleur T."/>
            <person name="Vicente I."/>
            <person name="Sarrocco S."/>
            <person name="Picot A."/>
            <person name="Baraldi E."/>
            <person name="Sukno S."/>
            <person name="Thon M."/>
            <person name="Le Floch G."/>
        </authorList>
    </citation>
    <scope>NUCLEOTIDE SEQUENCE</scope>
    <source>
        <strain evidence="6">IMI 504893</strain>
    </source>
</reference>
<feature type="region of interest" description="Disordered" evidence="4">
    <location>
        <begin position="214"/>
        <end position="265"/>
    </location>
</feature>
<feature type="domain" description="PNPLA" evidence="5">
    <location>
        <begin position="268"/>
        <end position="532"/>
    </location>
</feature>
<dbReference type="GO" id="GO:0019369">
    <property type="term" value="P:arachidonate metabolic process"/>
    <property type="evidence" value="ECO:0007669"/>
    <property type="project" value="TreeGrafter"/>
</dbReference>
<evidence type="ECO:0000256" key="1">
    <source>
        <dbReference type="ARBA" id="ARBA00023098"/>
    </source>
</evidence>
<evidence type="ECO:0000256" key="2">
    <source>
        <dbReference type="ARBA" id="ARBA00023242"/>
    </source>
</evidence>
<feature type="compositionally biased region" description="Low complexity" evidence="4">
    <location>
        <begin position="728"/>
        <end position="743"/>
    </location>
</feature>
<dbReference type="PROSITE" id="PS51635">
    <property type="entry name" value="PNPLA"/>
    <property type="match status" value="1"/>
</dbReference>
<dbReference type="SUPFAM" id="SSF52151">
    <property type="entry name" value="FabD/lysophospholipase-like"/>
    <property type="match status" value="1"/>
</dbReference>
<keyword evidence="1" id="KW-0443">Lipid metabolism</keyword>
<feature type="region of interest" description="Disordered" evidence="4">
    <location>
        <begin position="2504"/>
        <end position="2534"/>
    </location>
</feature>
<comment type="caution">
    <text evidence="3">Lacks conserved residue(s) required for the propagation of feature annotation.</text>
</comment>
<dbReference type="KEGG" id="clup:CLUP02_10168"/>
<feature type="compositionally biased region" description="Low complexity" evidence="4">
    <location>
        <begin position="1812"/>
        <end position="1823"/>
    </location>
</feature>
<feature type="compositionally biased region" description="Low complexity" evidence="4">
    <location>
        <begin position="1981"/>
        <end position="1992"/>
    </location>
</feature>
<keyword evidence="7" id="KW-1185">Reference proteome</keyword>
<protein>
    <submittedName>
        <fullName evidence="6">Patatin-like phospholipase</fullName>
    </submittedName>
</protein>
<dbReference type="PANTHER" id="PTHR24185">
    <property type="entry name" value="CALCIUM-INDEPENDENT PHOSPHOLIPASE A2-GAMMA"/>
    <property type="match status" value="1"/>
</dbReference>
<feature type="short sequence motif" description="GXGXXG" evidence="3">
    <location>
        <begin position="272"/>
        <end position="277"/>
    </location>
</feature>
<dbReference type="GO" id="GO:0046486">
    <property type="term" value="P:glycerolipid metabolic process"/>
    <property type="evidence" value="ECO:0007669"/>
    <property type="project" value="UniProtKB-ARBA"/>
</dbReference>
<feature type="region of interest" description="Disordered" evidence="4">
    <location>
        <begin position="1797"/>
        <end position="1823"/>
    </location>
</feature>
<feature type="compositionally biased region" description="Low complexity" evidence="4">
    <location>
        <begin position="1938"/>
        <end position="1951"/>
    </location>
</feature>
<feature type="compositionally biased region" description="Polar residues" evidence="4">
    <location>
        <begin position="2009"/>
        <end position="2021"/>
    </location>
</feature>
<feature type="region of interest" description="Disordered" evidence="4">
    <location>
        <begin position="1515"/>
        <end position="1540"/>
    </location>
</feature>
<organism evidence="6 7">
    <name type="scientific">Colletotrichum lupini</name>
    <dbReference type="NCBI Taxonomy" id="145971"/>
    <lineage>
        <taxon>Eukaryota</taxon>
        <taxon>Fungi</taxon>
        <taxon>Dikarya</taxon>
        <taxon>Ascomycota</taxon>
        <taxon>Pezizomycotina</taxon>
        <taxon>Sordariomycetes</taxon>
        <taxon>Hypocreomycetidae</taxon>
        <taxon>Glomerellales</taxon>
        <taxon>Glomerellaceae</taxon>
        <taxon>Colletotrichum</taxon>
        <taxon>Colletotrichum acutatum species complex</taxon>
    </lineage>
</organism>
<feature type="region of interest" description="Disordered" evidence="4">
    <location>
        <begin position="786"/>
        <end position="854"/>
    </location>
</feature>
<keyword evidence="2" id="KW-0539">Nucleus</keyword>
<sequence>MLLPVLPIPFFTSRRRPHKLEQILRARKISPSHYLAFAVLRKRTHVGALRGGSQDNGPRSNGGLPFSRTLRSNTGSRWGVLLPVAIAIPIATSRPSSDFRPSSGPSCECDYILLIIGRVTTSGESILHKVGKAQAVSLRHPPTRDQALYLYSWSIFSEIPNFRISQKTTNPLRKTNHFATANRHFSTTTDTPHQYQEARWIATKPAYPRELAQIMDSNGVRRRDTTKGPPLRILSLGKQSEADRPLSRHPNRAQTPRNWPGSAHANMPMTDGGGVRGYSMFIILQELMHRTFVEIEGRAPRRNEIPRPCDHFDLIVGTGTGGLIALMLGRLRLDLEQCKELYVRLTRMVFETDKTIAGIPYRSTLFKASKLEEAIKEAVREHTVYQKEGNDGTENDVLSPLSGYNTSNPRRHASNASTVSFSARSPQAQMARPAFNSRYGDPNARLYDARENRTKTAVLAMYKGSRKGNPAAVLRSYDSRREPPPEFDCKIWQAGRATCAIGLAFKPIQIGQSVFHDDGGGTFNPSPEALDEAVVNEWPGREVGVFLSVGTGRRPKGSDANSQMWYEGFLGEFAEARRKLISKIEGCEAIHEQMRKEHLLKRNVNVENYYRLNVEVGVGEFGMNEWHRLAEISTSTRQYLRREVEQKMIQGASAKMAKIHKANIRFSRLPEVPELVKSNSETTEPMSFAVELPAEIPTSWPPHNTPPSRQSYESGSEHLHIPSPMSPSPRSSGERLQPSSSPRPEQRPLPPAKDDEIDRLVVTAPTPAQYRYAAGADKIAIMSPDEHPRWQNQPYSNGPVQQSQQPQRIPPPLPPKTPLPEHQAAGGRRPVGSSPLPYPVDDEPPPVNMARKPDYRGSNTIREVDIMLVYEALFLQEHTAKGSSLRKTNQVLGGFRSDTIPTHAILLAMCSVPTSFSVQQSSDYFQARDLPAFRAVARTRELGRLVGHYVTADHLDSFLVYWNFNSVGNFAADSDRPKAQYLGSRMKLQPQRGFFQARRPWRRTDIVKANGTSLNNGAEQFVPLATSIKFEVSQSMRLGRSYASWAPSARTCLIAAASFRHNVGVTFPSMEKASAYSNSGFAESGPLERLSEPIALFRRLIPSSNLTSQCRIDSISQVRWGLCFMIYAVSEHLSQLLNAVKRYSRQRWEVPDLTRLDPMCRHRYISCLPRKFHGTDWPIEHNLEPSRYRFLGLGFRTSEEASAHQPNPKKETEGWFVAFPQPSSIHGSYPHDARPNVSKPDELQLRQSLLSHLIWLRQCPIALFSDLFISQPYQKHFNQILGSKVTSCSIPRRRRRSAGKGGAVAAEAAAASAAFVPFSDDVRRLAAAAGVTERSTRREDDNVLRGVQTEEAEGTVTKVSHVAIASVVFLNQYASTAWASKSEVPPSSPFPPSHTGNFYLLDTSKGGRSWSPSFNTTRSKLSPDTSVSVNKTARESFYRWLGCSEPATYQSTLRVQRSEAELLNSDTECLPPSVSWLPLANPDRSILDVDIFQASQQVLSHRLAVPKLIFDNFETAHNDDDTPQHGQSPGSWSHPAESRVQFPERPASGIDEQIALLPVDQSPLNKKLLRLYIAVLSRFKASINGDPSPNNPFIRHYSPFCLQDPLVMRIILYTSACFLHETGDVRTDVLRTYKGQAIAMLNENLTTDSSKSMVPNTTALTATDANSLTTPVIQKPGDAAIAGVIQLTVAEWYWGESEQDLRYHLMGLRDMIRVRGGFNQLGMDGLLAKNAIVCVNLFCCSDFYMFSGLTLLSLLIIPLTVDICLCRVLMIATHLFAHDVSISLAHENSPLLLTLSPSDDDRKGGGSGCKGSTGPATSGGAANSARRVLAKPYAFVDPIKDVPLRMANLSPMVTHLPCSGSLPSFSDCATSLRIHPATASILDNVKYLLSVVDAIYDESTTSATTKPASLKAQAMGKYMYDHISSLHSTIPGHRQSLSSDPPTRTNSPPTSNYSAAFDRESIRSESVPSTGTAAGPGSVGPGRSPSGPNSDSTTSEWSSTKSHTRDASDSPTSPRSAYHHQQSPDFMYQVIRMTALLYTRAVMTRTPLSGTCTESEFLQIWTTTWRVPLSTWNDTVGIFHWIMLAIAPACHRTPHARFVKNMLTISTLTLGVENWAMAMGAASTGMRLQHWLEGQDMGEQEEREEERRRGMERHPARGGRRSGREERDSSSVVESPRSRKVMDIAGHVGPRPHIAGRGHWQKQITAFCVENDQACNSRAIHFWDLQDFNLPRGDEEGDAAGGNTVAQRSLLRGQLAAGSYCIKGTWEVIFGITTIVQETATSYPGHNVVISKCPSIIPTIRLPKLLLGKALAPSAGKVRRKTRIKTREHREGGNEGGPLLLLLLSPIAGCVLCSSLRNRPSSGRPADYFFPDTLVVDTTLPTFLTATFAEKCDAGRLSVHFAGSHVDVPEAALKNPKPEVAYLRLKWYRTEEWMANSSSTTDITSPVCGSETRILRLTGGFGTVVGNGWAGLGPSDGWMLKWNRSSGITALAVLFPLPSSGGDVKTLKPKKSSGDIRRRQPRGIGGVDPEREPEFDLTHMGASTTGKQQEELYCVRWCMQCDVPRARKSKVKEVVPHGYGGAGETEKEELSQCIRTLENTGTDIASGTLQCPTLVEGEQAVFTLFEAQSRT</sequence>
<dbReference type="Gene3D" id="3.40.1090.10">
    <property type="entry name" value="Cytosolic phospholipase A2 catalytic domain"/>
    <property type="match status" value="1"/>
</dbReference>
<feature type="short sequence motif" description="DGA/G" evidence="3">
    <location>
        <begin position="518"/>
        <end position="520"/>
    </location>
</feature>
<dbReference type="RefSeq" id="XP_049146289.1">
    <property type="nucleotide sequence ID" value="XM_049289144.1"/>
</dbReference>
<feature type="region of interest" description="Disordered" evidence="4">
    <location>
        <begin position="696"/>
        <end position="759"/>
    </location>
</feature>
<dbReference type="CDD" id="cd07216">
    <property type="entry name" value="Pat17_PNPLA8_PNPLA9_like3"/>
    <property type="match status" value="1"/>
</dbReference>
<gene>
    <name evidence="6" type="ORF">CLUP02_10168</name>
</gene>
<dbReference type="PANTHER" id="PTHR24185:SF4">
    <property type="entry name" value="SERINE HYDROLASE, PUTATIVE (AFU_ORTHOLOGUE AFUA_2G07870)-RELATED"/>
    <property type="match status" value="1"/>
</dbReference>
<dbReference type="Proteomes" id="UP000830671">
    <property type="component" value="Chromosome 5"/>
</dbReference>
<dbReference type="GO" id="GO:0016020">
    <property type="term" value="C:membrane"/>
    <property type="evidence" value="ECO:0007669"/>
    <property type="project" value="TreeGrafter"/>
</dbReference>
<feature type="compositionally biased region" description="Pro residues" evidence="4">
    <location>
        <begin position="808"/>
        <end position="818"/>
    </location>
</feature>
<dbReference type="Pfam" id="PF11951">
    <property type="entry name" value="Fungal_trans_2"/>
    <property type="match status" value="1"/>
</dbReference>
<feature type="region of interest" description="Disordered" evidence="4">
    <location>
        <begin position="2136"/>
        <end position="2180"/>
    </location>
</feature>
<accession>A0A9Q8SW56</accession>
<feature type="region of interest" description="Disordered" evidence="4">
    <location>
        <begin position="1929"/>
        <end position="2021"/>
    </location>
</feature>
<evidence type="ECO:0000313" key="6">
    <source>
        <dbReference type="EMBL" id="UQC84672.1"/>
    </source>
</evidence>
<dbReference type="Pfam" id="PF01734">
    <property type="entry name" value="Patatin"/>
    <property type="match status" value="1"/>
</dbReference>
<proteinExistence type="predicted"/>
<dbReference type="InterPro" id="IPR021858">
    <property type="entry name" value="Fun_TF"/>
</dbReference>
<dbReference type="InterPro" id="IPR002641">
    <property type="entry name" value="PNPLA_dom"/>
</dbReference>
<name>A0A9Q8SW56_9PEZI</name>
<feature type="region of interest" description="Disordered" evidence="4">
    <location>
        <begin position="48"/>
        <end position="68"/>
    </location>
</feature>
<dbReference type="InterPro" id="IPR016035">
    <property type="entry name" value="Acyl_Trfase/lysoPLipase"/>
</dbReference>
<dbReference type="GO" id="GO:0047499">
    <property type="term" value="F:calcium-independent phospholipase A2 activity"/>
    <property type="evidence" value="ECO:0007669"/>
    <property type="project" value="TreeGrafter"/>
</dbReference>